<feature type="region of interest" description="Disordered" evidence="4">
    <location>
        <begin position="290"/>
        <end position="311"/>
    </location>
</feature>
<dbReference type="PROSITE" id="PS01124">
    <property type="entry name" value="HTH_ARAC_FAMILY_2"/>
    <property type="match status" value="1"/>
</dbReference>
<dbReference type="SMART" id="SM00342">
    <property type="entry name" value="HTH_ARAC"/>
    <property type="match status" value="1"/>
</dbReference>
<dbReference type="Pfam" id="PF20240">
    <property type="entry name" value="DUF6597"/>
    <property type="match status" value="1"/>
</dbReference>
<dbReference type="EMBL" id="CP065989">
    <property type="protein sequence ID" value="QQB13061.1"/>
    <property type="molecule type" value="Genomic_DNA"/>
</dbReference>
<accession>A0A7T3ZWQ0</accession>
<reference evidence="6 7" key="1">
    <citation type="submission" date="2020-12" db="EMBL/GenBank/DDBJ databases">
        <title>FDA dAtabase for Regulatory Grade micrObial Sequences (FDA-ARGOS): Supporting development and validation of Infectious Disease Dx tests.</title>
        <authorList>
            <person name="Sproer C."/>
            <person name="Gronow S."/>
            <person name="Severitt S."/>
            <person name="Schroder I."/>
            <person name="Tallon L."/>
            <person name="Sadzewicz L."/>
            <person name="Zhao X."/>
            <person name="Boylan J."/>
            <person name="Ott S."/>
            <person name="Bowen H."/>
            <person name="Vavikolanu K."/>
            <person name="Mehta A."/>
            <person name="Aluvathingal J."/>
            <person name="Nadendla S."/>
            <person name="Lowell S."/>
            <person name="Myers T."/>
            <person name="Yan Y."/>
            <person name="Sichtig H."/>
        </authorList>
    </citation>
    <scope>NUCLEOTIDE SEQUENCE [LARGE SCALE GENOMIC DNA]</scope>
    <source>
        <strain evidence="6 7">FDAARGOS_990</strain>
    </source>
</reference>
<dbReference type="InterPro" id="IPR050204">
    <property type="entry name" value="AraC_XylS_family_regulators"/>
</dbReference>
<name>A0A7T3ZWQ0_9MICO</name>
<keyword evidence="3" id="KW-0804">Transcription</keyword>
<evidence type="ECO:0000256" key="1">
    <source>
        <dbReference type="ARBA" id="ARBA00023015"/>
    </source>
</evidence>
<dbReference type="Gene3D" id="1.10.10.60">
    <property type="entry name" value="Homeodomain-like"/>
    <property type="match status" value="1"/>
</dbReference>
<dbReference type="GO" id="GO:0003700">
    <property type="term" value="F:DNA-binding transcription factor activity"/>
    <property type="evidence" value="ECO:0007669"/>
    <property type="project" value="InterPro"/>
</dbReference>
<dbReference type="InterPro" id="IPR018060">
    <property type="entry name" value="HTH_AraC"/>
</dbReference>
<organism evidence="6 7">
    <name type="scientific">Brevibacterium casei</name>
    <dbReference type="NCBI Taxonomy" id="33889"/>
    <lineage>
        <taxon>Bacteria</taxon>
        <taxon>Bacillati</taxon>
        <taxon>Actinomycetota</taxon>
        <taxon>Actinomycetes</taxon>
        <taxon>Micrococcales</taxon>
        <taxon>Brevibacteriaceae</taxon>
        <taxon>Brevibacterium</taxon>
    </lineage>
</organism>
<dbReference type="GO" id="GO:0043565">
    <property type="term" value="F:sequence-specific DNA binding"/>
    <property type="evidence" value="ECO:0007669"/>
    <property type="project" value="InterPro"/>
</dbReference>
<feature type="domain" description="HTH araC/xylS-type" evidence="5">
    <location>
        <begin position="193"/>
        <end position="293"/>
    </location>
</feature>
<dbReference type="InterPro" id="IPR046532">
    <property type="entry name" value="DUF6597"/>
</dbReference>
<dbReference type="PANTHER" id="PTHR46796">
    <property type="entry name" value="HTH-TYPE TRANSCRIPTIONAL ACTIVATOR RHAS-RELATED"/>
    <property type="match status" value="1"/>
</dbReference>
<evidence type="ECO:0000256" key="4">
    <source>
        <dbReference type="SAM" id="MobiDB-lite"/>
    </source>
</evidence>
<dbReference type="PANTHER" id="PTHR46796:SF2">
    <property type="entry name" value="TRANSCRIPTIONAL REGULATORY PROTEIN"/>
    <property type="match status" value="1"/>
</dbReference>
<dbReference type="Pfam" id="PF12833">
    <property type="entry name" value="HTH_18"/>
    <property type="match status" value="1"/>
</dbReference>
<evidence type="ECO:0000313" key="7">
    <source>
        <dbReference type="Proteomes" id="UP000595374"/>
    </source>
</evidence>
<keyword evidence="1" id="KW-0805">Transcription regulation</keyword>
<feature type="region of interest" description="Disordered" evidence="4">
    <location>
        <begin position="1"/>
        <end position="23"/>
    </location>
</feature>
<evidence type="ECO:0000259" key="5">
    <source>
        <dbReference type="PROSITE" id="PS01124"/>
    </source>
</evidence>
<sequence>MDDGVARKNPPSAASGALACGPATRPPDHWLGRVLRPRELLDHARYASAVPDEALSPWVERYWSVTWDLGPGERYRATTVSEPAINLTSEWGRLRRADTPGPGMWVTGPVTRTRFDVGLSGTGGVVGVKFRLGGTLAFARERPASIRDTTVPAAQWFPSIDEDLEVPQDLRSAAEVLDRWLLARAPVLTDGYSRVRRALALMADPATTNLGRLAAGMAMSERSLQRLFLDHCGVGVKRILIRARVSDAVAALDRGWDGPLGDLANELGWFDQSHFTTDFLRHTGCRPAEYAAASPRHAPQSEVGRGEEVRP</sequence>
<evidence type="ECO:0000256" key="3">
    <source>
        <dbReference type="ARBA" id="ARBA00023163"/>
    </source>
</evidence>
<evidence type="ECO:0000313" key="6">
    <source>
        <dbReference type="EMBL" id="QQB13061.1"/>
    </source>
</evidence>
<dbReference type="PROSITE" id="PS51257">
    <property type="entry name" value="PROKAR_LIPOPROTEIN"/>
    <property type="match status" value="1"/>
</dbReference>
<gene>
    <name evidence="6" type="ORF">I6H47_09285</name>
</gene>
<keyword evidence="2" id="KW-0238">DNA-binding</keyword>
<evidence type="ECO:0000256" key="2">
    <source>
        <dbReference type="ARBA" id="ARBA00023125"/>
    </source>
</evidence>
<protein>
    <submittedName>
        <fullName evidence="6">AraC family transcriptional regulator</fullName>
    </submittedName>
</protein>
<dbReference type="Proteomes" id="UP000595374">
    <property type="component" value="Chromosome"/>
</dbReference>
<dbReference type="AlphaFoldDB" id="A0A7T3ZWQ0"/>
<proteinExistence type="predicted"/>